<dbReference type="PANTHER" id="PTHR31645">
    <property type="entry name" value="OLIGOPEPTIDE TRANSPORTER YGL114W-RELATED"/>
    <property type="match status" value="1"/>
</dbReference>
<gene>
    <name evidence="1" type="ORF">Cni_G20137</name>
</gene>
<keyword evidence="2" id="KW-1185">Reference proteome</keyword>
<evidence type="ECO:0000313" key="1">
    <source>
        <dbReference type="EMBL" id="WOL11375.1"/>
    </source>
</evidence>
<evidence type="ECO:0000313" key="2">
    <source>
        <dbReference type="Proteomes" id="UP001327560"/>
    </source>
</evidence>
<dbReference type="AlphaFoldDB" id="A0AAQ3KNI2"/>
<dbReference type="GO" id="GO:0005886">
    <property type="term" value="C:plasma membrane"/>
    <property type="evidence" value="ECO:0007669"/>
    <property type="project" value="TreeGrafter"/>
</dbReference>
<dbReference type="Proteomes" id="UP001327560">
    <property type="component" value="Chromosome 6"/>
</dbReference>
<proteinExistence type="predicted"/>
<name>A0AAQ3KNI2_9LILI</name>
<accession>A0AAQ3KNI2</accession>
<organism evidence="1 2">
    <name type="scientific">Canna indica</name>
    <name type="common">Indian-shot</name>
    <dbReference type="NCBI Taxonomy" id="4628"/>
    <lineage>
        <taxon>Eukaryota</taxon>
        <taxon>Viridiplantae</taxon>
        <taxon>Streptophyta</taxon>
        <taxon>Embryophyta</taxon>
        <taxon>Tracheophyta</taxon>
        <taxon>Spermatophyta</taxon>
        <taxon>Magnoliopsida</taxon>
        <taxon>Liliopsida</taxon>
        <taxon>Zingiberales</taxon>
        <taxon>Cannaceae</taxon>
        <taxon>Canna</taxon>
    </lineage>
</organism>
<dbReference type="GO" id="GO:0048316">
    <property type="term" value="P:seed development"/>
    <property type="evidence" value="ECO:0007669"/>
    <property type="project" value="TreeGrafter"/>
</dbReference>
<dbReference type="EMBL" id="CP136895">
    <property type="protein sequence ID" value="WOL11375.1"/>
    <property type="molecule type" value="Genomic_DNA"/>
</dbReference>
<protein>
    <submittedName>
        <fullName evidence="1">Metal-nicotianamine transporter YSL3-like</fullName>
    </submittedName>
</protein>
<dbReference type="GO" id="GO:0051980">
    <property type="term" value="F:iron-nicotianamine transmembrane transporter activity"/>
    <property type="evidence" value="ECO:0007669"/>
    <property type="project" value="TreeGrafter"/>
</dbReference>
<dbReference type="GO" id="GO:0035673">
    <property type="term" value="F:oligopeptide transmembrane transporter activity"/>
    <property type="evidence" value="ECO:0007669"/>
    <property type="project" value="InterPro"/>
</dbReference>
<dbReference type="GO" id="GO:0010039">
    <property type="term" value="P:response to iron ion"/>
    <property type="evidence" value="ECO:0007669"/>
    <property type="project" value="TreeGrafter"/>
</dbReference>
<dbReference type="InterPro" id="IPR045035">
    <property type="entry name" value="YSL-like"/>
</dbReference>
<reference evidence="1 2" key="1">
    <citation type="submission" date="2023-10" db="EMBL/GenBank/DDBJ databases">
        <title>Chromosome-scale genome assembly provides insights into flower coloration mechanisms of Canna indica.</title>
        <authorList>
            <person name="Li C."/>
        </authorList>
    </citation>
    <scope>NUCLEOTIDE SEQUENCE [LARGE SCALE GENOMIC DNA]</scope>
    <source>
        <tissue evidence="1">Flower</tissue>
    </source>
</reference>
<dbReference type="PANTHER" id="PTHR31645:SF4">
    <property type="entry name" value="METAL-NICOTIANAMINE TRANSPORTER YSL3"/>
    <property type="match status" value="1"/>
</dbReference>
<sequence length="110" mass="12557">MLLYYCNKAIASGLICGDRLWILLSSLLALAKVNPPVCMRFVPEREIASVAGIISPGFEGFRKLFFGQVEIAIPVYSSFEHRYKDLEEEQEETMYLSYLSDQGQWKQGKL</sequence>